<dbReference type="EMBL" id="JAULSU010000003">
    <property type="protein sequence ID" value="KAK0622758.1"/>
    <property type="molecule type" value="Genomic_DNA"/>
</dbReference>
<evidence type="ECO:0000256" key="1">
    <source>
        <dbReference type="SAM" id="SignalP"/>
    </source>
</evidence>
<feature type="signal peptide" evidence="1">
    <location>
        <begin position="1"/>
        <end position="19"/>
    </location>
</feature>
<dbReference type="Proteomes" id="UP001175000">
    <property type="component" value="Unassembled WGS sequence"/>
</dbReference>
<accession>A0AA39WW69</accession>
<protein>
    <submittedName>
        <fullName evidence="2">Uncharacterized protein</fullName>
    </submittedName>
</protein>
<proteinExistence type="predicted"/>
<evidence type="ECO:0000313" key="3">
    <source>
        <dbReference type="Proteomes" id="UP001175000"/>
    </source>
</evidence>
<comment type="caution">
    <text evidence="2">The sequence shown here is derived from an EMBL/GenBank/DDBJ whole genome shotgun (WGS) entry which is preliminary data.</text>
</comment>
<organism evidence="2 3">
    <name type="scientific">Immersiella caudata</name>
    <dbReference type="NCBI Taxonomy" id="314043"/>
    <lineage>
        <taxon>Eukaryota</taxon>
        <taxon>Fungi</taxon>
        <taxon>Dikarya</taxon>
        <taxon>Ascomycota</taxon>
        <taxon>Pezizomycotina</taxon>
        <taxon>Sordariomycetes</taxon>
        <taxon>Sordariomycetidae</taxon>
        <taxon>Sordariales</taxon>
        <taxon>Lasiosphaeriaceae</taxon>
        <taxon>Immersiella</taxon>
    </lineage>
</organism>
<keyword evidence="3" id="KW-1185">Reference proteome</keyword>
<dbReference type="AlphaFoldDB" id="A0AA39WW69"/>
<evidence type="ECO:0000313" key="2">
    <source>
        <dbReference type="EMBL" id="KAK0622758.1"/>
    </source>
</evidence>
<reference evidence="2" key="1">
    <citation type="submission" date="2023-06" db="EMBL/GenBank/DDBJ databases">
        <title>Genome-scale phylogeny and comparative genomics of the fungal order Sordariales.</title>
        <authorList>
            <consortium name="Lawrence Berkeley National Laboratory"/>
            <person name="Hensen N."/>
            <person name="Bonometti L."/>
            <person name="Westerberg I."/>
            <person name="Brannstrom I.O."/>
            <person name="Guillou S."/>
            <person name="Cros-Aarteil S."/>
            <person name="Calhoun S."/>
            <person name="Haridas S."/>
            <person name="Kuo A."/>
            <person name="Mondo S."/>
            <person name="Pangilinan J."/>
            <person name="Riley R."/>
            <person name="Labutti K."/>
            <person name="Andreopoulos B."/>
            <person name="Lipzen A."/>
            <person name="Chen C."/>
            <person name="Yanf M."/>
            <person name="Daum C."/>
            <person name="Ng V."/>
            <person name="Clum A."/>
            <person name="Steindorff A."/>
            <person name="Ohm R."/>
            <person name="Martin F."/>
            <person name="Silar P."/>
            <person name="Natvig D."/>
            <person name="Lalanne C."/>
            <person name="Gautier V."/>
            <person name="Ament-Velasquez S.L."/>
            <person name="Kruys A."/>
            <person name="Hutchinson M.I."/>
            <person name="Powell A.J."/>
            <person name="Barry K."/>
            <person name="Miller A.N."/>
            <person name="Grigoriev I.V."/>
            <person name="Debuchy R."/>
            <person name="Gladieux P."/>
            <person name="Thoren M.H."/>
            <person name="Johannesson H."/>
        </authorList>
    </citation>
    <scope>NUCLEOTIDE SEQUENCE</scope>
    <source>
        <strain evidence="2">CBS 606.72</strain>
    </source>
</reference>
<name>A0AA39WW69_9PEZI</name>
<keyword evidence="1" id="KW-0732">Signal</keyword>
<feature type="chain" id="PRO_5041223192" evidence="1">
    <location>
        <begin position="20"/>
        <end position="170"/>
    </location>
</feature>
<sequence length="170" mass="19126">MHFGKLLSVLGLLATTSFSAPTAEVIPPSPDLAQRAPDTIETRNPIVLAISIFSLVSNVFNIFSFFEDLEEREEQFVKTTLAELSRAYPKYNILIYHNQKSEYDFADYAHDHYELDLPSPAGTKGYEIFVLTTGTFVRAGAAGWRNWGVSGCYKRSDNVVVFGDRRNCPY</sequence>
<gene>
    <name evidence="2" type="ORF">B0T14DRAFT_601443</name>
</gene>